<dbReference type="Proteomes" id="UP000012160">
    <property type="component" value="Unassembled WGS sequence"/>
</dbReference>
<comment type="caution">
    <text evidence="1">The sequence shown here is derived from an EMBL/GenBank/DDBJ whole genome shotgun (WGS) entry which is preliminary data.</text>
</comment>
<evidence type="ECO:0000313" key="1">
    <source>
        <dbReference type="EMBL" id="EMO47013.1"/>
    </source>
</evidence>
<sequence>MNQDLILQQIGQLSQIARNKGKNEEEAAKDAFQFVRGLLIKSLEVSKIFSSLNKELIFHQMSSQAFSLFHTSDNQEEILETVTKSISEYAEMSKKLSEEFSV</sequence>
<evidence type="ECO:0000313" key="2">
    <source>
        <dbReference type="Proteomes" id="UP000012160"/>
    </source>
</evidence>
<dbReference type="AlphaFoldDB" id="M6VBZ1"/>
<accession>M6VBZ1</accession>
<name>M6VBZ1_9LEPT</name>
<protein>
    <submittedName>
        <fullName evidence="1">Uncharacterized protein</fullName>
    </submittedName>
</protein>
<reference evidence="1 2" key="1">
    <citation type="submission" date="2013-01" db="EMBL/GenBank/DDBJ databases">
        <authorList>
            <person name="Harkins D.M."/>
            <person name="Durkin A.S."/>
            <person name="Brinkac L.M."/>
            <person name="Haft D.H."/>
            <person name="Selengut J.D."/>
            <person name="Sanka R."/>
            <person name="DePew J."/>
            <person name="Purushe J."/>
            <person name="Matthias M.A."/>
            <person name="Vinetz J.M."/>
            <person name="Sutton G.G."/>
            <person name="Nierman W.C."/>
            <person name="Fouts D.E."/>
        </authorList>
    </citation>
    <scope>NUCLEOTIDE SEQUENCE [LARGE SCALE GENOMIC DNA]</scope>
    <source>
        <strain evidence="1 2">ZUN179</strain>
    </source>
</reference>
<gene>
    <name evidence="1" type="ORF">LEP1GSC187_1031</name>
</gene>
<organism evidence="1 2">
    <name type="scientific">Leptospira santarosai str. ZUN179</name>
    <dbReference type="NCBI Taxonomy" id="1049985"/>
    <lineage>
        <taxon>Bacteria</taxon>
        <taxon>Pseudomonadati</taxon>
        <taxon>Spirochaetota</taxon>
        <taxon>Spirochaetia</taxon>
        <taxon>Leptospirales</taxon>
        <taxon>Leptospiraceae</taxon>
        <taxon>Leptospira</taxon>
    </lineage>
</organism>
<dbReference type="EMBL" id="AHOQ02000011">
    <property type="protein sequence ID" value="EMO47013.1"/>
    <property type="molecule type" value="Genomic_DNA"/>
</dbReference>
<dbReference type="RefSeq" id="WP_004483844.1">
    <property type="nucleotide sequence ID" value="NZ_AHOQ02000011.1"/>
</dbReference>
<proteinExistence type="predicted"/>